<keyword evidence="8" id="KW-1185">Reference proteome</keyword>
<dbReference type="InterPro" id="IPR013128">
    <property type="entry name" value="Peptidase_C1A"/>
</dbReference>
<evidence type="ECO:0000256" key="2">
    <source>
        <dbReference type="ARBA" id="ARBA00022670"/>
    </source>
</evidence>
<dbReference type="InterPro" id="IPR038765">
    <property type="entry name" value="Papain-like_cys_pep_sf"/>
</dbReference>
<dbReference type="InterPro" id="IPR025660">
    <property type="entry name" value="Pept_his_AS"/>
</dbReference>
<gene>
    <name evidence="7" type="ORF">scyTo_0009132</name>
</gene>
<evidence type="ECO:0000256" key="3">
    <source>
        <dbReference type="ARBA" id="ARBA00022801"/>
    </source>
</evidence>
<sequence length="245" mass="26748">MVLGNCLRNTTATRFTPFTSLPFKNTSFPDTVDWRDKGYVTPVKDQQECGSCWAFSATGSLEGQHFSRTGNLVSLSEQQLVDCSDDYGNYGCNGGLMDNAFKYIIANGGVDTEESYPYTAEDGPCRFNLETVGATCAGYIDLPRGREDYLQMAVANNGPISVGIDAGLPSFQLYSSGVYNEPLCSSEDLNHGVLVVGYGTLYGSDYWLVKNSWGTDWGDEGYIYMSRNKDNQCGIASLASFPLVL</sequence>
<dbReference type="Proteomes" id="UP000288216">
    <property type="component" value="Unassembled WGS sequence"/>
</dbReference>
<dbReference type="OrthoDB" id="10253408at2759"/>
<name>A0A401NH64_SCYTO</name>
<dbReference type="STRING" id="75743.A0A401NH64"/>
<evidence type="ECO:0000256" key="4">
    <source>
        <dbReference type="ARBA" id="ARBA00022807"/>
    </source>
</evidence>
<evidence type="ECO:0000313" key="7">
    <source>
        <dbReference type="EMBL" id="GCB60211.1"/>
    </source>
</evidence>
<organism evidence="7 8">
    <name type="scientific">Scyliorhinus torazame</name>
    <name type="common">Cloudy catshark</name>
    <name type="synonym">Catulus torazame</name>
    <dbReference type="NCBI Taxonomy" id="75743"/>
    <lineage>
        <taxon>Eukaryota</taxon>
        <taxon>Metazoa</taxon>
        <taxon>Chordata</taxon>
        <taxon>Craniata</taxon>
        <taxon>Vertebrata</taxon>
        <taxon>Chondrichthyes</taxon>
        <taxon>Elasmobranchii</taxon>
        <taxon>Galeomorphii</taxon>
        <taxon>Galeoidea</taxon>
        <taxon>Carcharhiniformes</taxon>
        <taxon>Scyliorhinidae</taxon>
        <taxon>Scyliorhinus</taxon>
    </lineage>
</organism>
<dbReference type="OMA" id="GCLGAFN"/>
<dbReference type="InterPro" id="IPR000169">
    <property type="entry name" value="Pept_cys_AS"/>
</dbReference>
<dbReference type="GO" id="GO:0008234">
    <property type="term" value="F:cysteine-type peptidase activity"/>
    <property type="evidence" value="ECO:0007669"/>
    <property type="project" value="UniProtKB-KW"/>
</dbReference>
<dbReference type="InterPro" id="IPR000668">
    <property type="entry name" value="Peptidase_C1A_C"/>
</dbReference>
<keyword evidence="4" id="KW-0788">Thiol protease</keyword>
<evidence type="ECO:0000256" key="5">
    <source>
        <dbReference type="ARBA" id="ARBA00023157"/>
    </source>
</evidence>
<dbReference type="InterPro" id="IPR039417">
    <property type="entry name" value="Peptidase_C1A_papain-like"/>
</dbReference>
<dbReference type="Gene3D" id="3.90.70.10">
    <property type="entry name" value="Cysteine proteinases"/>
    <property type="match status" value="1"/>
</dbReference>
<comment type="caution">
    <text evidence="7">The sequence shown here is derived from an EMBL/GenBank/DDBJ whole genome shotgun (WGS) entry which is preliminary data.</text>
</comment>
<reference evidence="7 8" key="1">
    <citation type="journal article" date="2018" name="Nat. Ecol. Evol.">
        <title>Shark genomes provide insights into elasmobranch evolution and the origin of vertebrates.</title>
        <authorList>
            <person name="Hara Y"/>
            <person name="Yamaguchi K"/>
            <person name="Onimaru K"/>
            <person name="Kadota M"/>
            <person name="Koyanagi M"/>
            <person name="Keeley SD"/>
            <person name="Tatsumi K"/>
            <person name="Tanaka K"/>
            <person name="Motone F"/>
            <person name="Kageyama Y"/>
            <person name="Nozu R"/>
            <person name="Adachi N"/>
            <person name="Nishimura O"/>
            <person name="Nakagawa R"/>
            <person name="Tanegashima C"/>
            <person name="Kiyatake I"/>
            <person name="Matsumoto R"/>
            <person name="Murakumo K"/>
            <person name="Nishida K"/>
            <person name="Terakita A"/>
            <person name="Kuratani S"/>
            <person name="Sato K"/>
            <person name="Hyodo S Kuraku.S."/>
        </authorList>
    </citation>
    <scope>NUCLEOTIDE SEQUENCE [LARGE SCALE GENOMIC DNA]</scope>
</reference>
<dbReference type="PANTHER" id="PTHR12411">
    <property type="entry name" value="CYSTEINE PROTEASE FAMILY C1-RELATED"/>
    <property type="match status" value="1"/>
</dbReference>
<dbReference type="FunFam" id="3.90.70.10:FF:000006">
    <property type="entry name" value="Cathepsin S"/>
    <property type="match status" value="1"/>
</dbReference>
<dbReference type="PRINTS" id="PR00705">
    <property type="entry name" value="PAPAIN"/>
</dbReference>
<dbReference type="PROSITE" id="PS00639">
    <property type="entry name" value="THIOL_PROTEASE_HIS"/>
    <property type="match status" value="1"/>
</dbReference>
<dbReference type="EMBL" id="BFAA01003647">
    <property type="protein sequence ID" value="GCB60211.1"/>
    <property type="molecule type" value="Genomic_DNA"/>
</dbReference>
<accession>A0A401NH64</accession>
<evidence type="ECO:0000313" key="8">
    <source>
        <dbReference type="Proteomes" id="UP000288216"/>
    </source>
</evidence>
<comment type="similarity">
    <text evidence="1">Belongs to the peptidase C1 family.</text>
</comment>
<evidence type="ECO:0000259" key="6">
    <source>
        <dbReference type="SMART" id="SM00645"/>
    </source>
</evidence>
<dbReference type="Pfam" id="PF00112">
    <property type="entry name" value="Peptidase_C1"/>
    <property type="match status" value="1"/>
</dbReference>
<dbReference type="CDD" id="cd02248">
    <property type="entry name" value="Peptidase_C1A"/>
    <property type="match status" value="1"/>
</dbReference>
<evidence type="ECO:0000256" key="1">
    <source>
        <dbReference type="ARBA" id="ARBA00008455"/>
    </source>
</evidence>
<dbReference type="SMART" id="SM00645">
    <property type="entry name" value="Pept_C1"/>
    <property type="match status" value="1"/>
</dbReference>
<dbReference type="PROSITE" id="PS00640">
    <property type="entry name" value="THIOL_PROTEASE_ASN"/>
    <property type="match status" value="1"/>
</dbReference>
<keyword evidence="5" id="KW-1015">Disulfide bond</keyword>
<dbReference type="InterPro" id="IPR025661">
    <property type="entry name" value="Pept_asp_AS"/>
</dbReference>
<dbReference type="PROSITE" id="PS00139">
    <property type="entry name" value="THIOL_PROTEASE_CYS"/>
    <property type="match status" value="1"/>
</dbReference>
<dbReference type="AlphaFoldDB" id="A0A401NH64"/>
<keyword evidence="3" id="KW-0378">Hydrolase</keyword>
<feature type="domain" description="Peptidase C1A papain C-terminal" evidence="6">
    <location>
        <begin position="28"/>
        <end position="243"/>
    </location>
</feature>
<dbReference type="SUPFAM" id="SSF54001">
    <property type="entry name" value="Cysteine proteinases"/>
    <property type="match status" value="1"/>
</dbReference>
<protein>
    <recommendedName>
        <fullName evidence="6">Peptidase C1A papain C-terminal domain-containing protein</fullName>
    </recommendedName>
</protein>
<proteinExistence type="inferred from homology"/>
<dbReference type="GO" id="GO:0006508">
    <property type="term" value="P:proteolysis"/>
    <property type="evidence" value="ECO:0007669"/>
    <property type="project" value="UniProtKB-KW"/>
</dbReference>
<keyword evidence="2" id="KW-0645">Protease</keyword>